<keyword evidence="1 3" id="KW-0645">Protease</keyword>
<dbReference type="InterPro" id="IPR001940">
    <property type="entry name" value="Peptidase_S1C"/>
</dbReference>
<dbReference type="Proteomes" id="UP000256485">
    <property type="component" value="Unassembled WGS sequence"/>
</dbReference>
<evidence type="ECO:0000313" key="3">
    <source>
        <dbReference type="EMBL" id="REF36702.1"/>
    </source>
</evidence>
<reference evidence="3 4" key="1">
    <citation type="submission" date="2018-08" db="EMBL/GenBank/DDBJ databases">
        <title>Sequencing the genomes of 1000 actinobacteria strains.</title>
        <authorList>
            <person name="Klenk H.-P."/>
        </authorList>
    </citation>
    <scope>NUCLEOTIDE SEQUENCE [LARGE SCALE GENOMIC DNA]</scope>
    <source>
        <strain evidence="3 4">DSM 22891</strain>
    </source>
</reference>
<dbReference type="AlphaFoldDB" id="A0A3D9V4F0"/>
<dbReference type="GO" id="GO:0004252">
    <property type="term" value="F:serine-type endopeptidase activity"/>
    <property type="evidence" value="ECO:0007669"/>
    <property type="project" value="InterPro"/>
</dbReference>
<dbReference type="PANTHER" id="PTHR43343:SF3">
    <property type="entry name" value="PROTEASE DO-LIKE 8, CHLOROPLASTIC"/>
    <property type="match status" value="1"/>
</dbReference>
<keyword evidence="2" id="KW-0378">Hydrolase</keyword>
<comment type="caution">
    <text evidence="3">The sequence shown here is derived from an EMBL/GenBank/DDBJ whole genome shotgun (WGS) entry which is preliminary data.</text>
</comment>
<dbReference type="GO" id="GO:0006508">
    <property type="term" value="P:proteolysis"/>
    <property type="evidence" value="ECO:0007669"/>
    <property type="project" value="UniProtKB-KW"/>
</dbReference>
<name>A0A3D9V4F0_THECX</name>
<dbReference type="PROSITE" id="PS51257">
    <property type="entry name" value="PROKAR_LIPOPROTEIN"/>
    <property type="match status" value="1"/>
</dbReference>
<keyword evidence="4" id="KW-1185">Reference proteome</keyword>
<accession>A0A3D9V4F0</accession>
<dbReference type="Gene3D" id="2.40.10.120">
    <property type="match status" value="1"/>
</dbReference>
<dbReference type="SUPFAM" id="SSF50494">
    <property type="entry name" value="Trypsin-like serine proteases"/>
    <property type="match status" value="1"/>
</dbReference>
<organism evidence="3 4">
    <name type="scientific">Thermasporomyces composti</name>
    <dbReference type="NCBI Taxonomy" id="696763"/>
    <lineage>
        <taxon>Bacteria</taxon>
        <taxon>Bacillati</taxon>
        <taxon>Actinomycetota</taxon>
        <taxon>Actinomycetes</taxon>
        <taxon>Propionibacteriales</taxon>
        <taxon>Nocardioidaceae</taxon>
        <taxon>Thermasporomyces</taxon>
    </lineage>
</organism>
<evidence type="ECO:0000256" key="1">
    <source>
        <dbReference type="ARBA" id="ARBA00022670"/>
    </source>
</evidence>
<dbReference type="PRINTS" id="PR00834">
    <property type="entry name" value="PROTEASES2C"/>
</dbReference>
<protein>
    <submittedName>
        <fullName evidence="3">Putative serine protease PepD</fullName>
    </submittedName>
</protein>
<dbReference type="PANTHER" id="PTHR43343">
    <property type="entry name" value="PEPTIDASE S12"/>
    <property type="match status" value="1"/>
</dbReference>
<evidence type="ECO:0000313" key="4">
    <source>
        <dbReference type="Proteomes" id="UP000256485"/>
    </source>
</evidence>
<dbReference type="EMBL" id="QTUC01000001">
    <property type="protein sequence ID" value="REF36702.1"/>
    <property type="molecule type" value="Genomic_DNA"/>
</dbReference>
<sequence>MGRRREGLARPRDRHSAWLALAFAAVALVAACLGGVVGGMIGAGTVREEPQTRATQPARVDQAVLPRVVSAVAPSVVELRVTSLAGAETGSGIVLSDDGVILTNHHVVSGVDGGEITVRFNGERSTASARVLGTDARRDLALIRAEGVSGLRPAKLGDSSRVRVGSPVLAIGSPEGLEGTVTAGIVSAVNRDLRVGGDDGDPPVTYRAIQTDASLNPGNSGGPLVNMAGEVIGVNSAIYAGRTAEERTGLGFAIPINEAKKVIDRFDPIDRPGR</sequence>
<dbReference type="InterPro" id="IPR009003">
    <property type="entry name" value="Peptidase_S1_PA"/>
</dbReference>
<proteinExistence type="predicted"/>
<dbReference type="InterPro" id="IPR051201">
    <property type="entry name" value="Chloro_Bact_Ser_Proteases"/>
</dbReference>
<gene>
    <name evidence="3" type="ORF">DFJ64_2122</name>
</gene>
<evidence type="ECO:0000256" key="2">
    <source>
        <dbReference type="ARBA" id="ARBA00022801"/>
    </source>
</evidence>
<dbReference type="Pfam" id="PF13365">
    <property type="entry name" value="Trypsin_2"/>
    <property type="match status" value="1"/>
</dbReference>